<comment type="caution">
    <text evidence="1">The sequence shown here is derived from an EMBL/GenBank/DDBJ whole genome shotgun (WGS) entry which is preliminary data.</text>
</comment>
<sequence length="127" mass="14222">MSCFVKSSVELTMKLTVGDRVVTSSFRVEAPGFHIRFRFALVQVLGGWARRFVCPKAPTHPHLGYSSLLSTQALLFESSAIQAHISSKQFFTSFTEPDPVAYRPCTAPQCLVREKRSADVLLCEIKR</sequence>
<organism evidence="1 2">
    <name type="scientific">Durusdinium trenchii</name>
    <dbReference type="NCBI Taxonomy" id="1381693"/>
    <lineage>
        <taxon>Eukaryota</taxon>
        <taxon>Sar</taxon>
        <taxon>Alveolata</taxon>
        <taxon>Dinophyceae</taxon>
        <taxon>Suessiales</taxon>
        <taxon>Symbiodiniaceae</taxon>
        <taxon>Durusdinium</taxon>
    </lineage>
</organism>
<accession>A0ABP0I344</accession>
<name>A0ABP0I344_9DINO</name>
<dbReference type="Proteomes" id="UP001642484">
    <property type="component" value="Unassembled WGS sequence"/>
</dbReference>
<gene>
    <name evidence="1" type="ORF">CCMP2556_LOCUS4209</name>
</gene>
<proteinExistence type="predicted"/>
<evidence type="ECO:0000313" key="1">
    <source>
        <dbReference type="EMBL" id="CAK8995868.1"/>
    </source>
</evidence>
<keyword evidence="2" id="KW-1185">Reference proteome</keyword>
<dbReference type="EMBL" id="CAXAMN010001714">
    <property type="protein sequence ID" value="CAK8995868.1"/>
    <property type="molecule type" value="Genomic_DNA"/>
</dbReference>
<evidence type="ECO:0000313" key="2">
    <source>
        <dbReference type="Proteomes" id="UP001642484"/>
    </source>
</evidence>
<reference evidence="1 2" key="1">
    <citation type="submission" date="2024-02" db="EMBL/GenBank/DDBJ databases">
        <authorList>
            <person name="Chen Y."/>
            <person name="Shah S."/>
            <person name="Dougan E. K."/>
            <person name="Thang M."/>
            <person name="Chan C."/>
        </authorList>
    </citation>
    <scope>NUCLEOTIDE SEQUENCE [LARGE SCALE GENOMIC DNA]</scope>
</reference>
<protein>
    <submittedName>
        <fullName evidence="1">Uncharacterized protein</fullName>
    </submittedName>
</protein>